<dbReference type="RefSeq" id="WP_091524990.1">
    <property type="nucleotide sequence ID" value="NZ_FORF01000036.1"/>
</dbReference>
<protein>
    <submittedName>
        <fullName evidence="1">Uncharacterized protein</fullName>
    </submittedName>
</protein>
<accession>A0A1I3SW16</accession>
<name>A0A1I3SW16_9HYPH</name>
<dbReference type="STRING" id="1121003.SAMN03080618_03482"/>
<keyword evidence="2" id="KW-1185">Reference proteome</keyword>
<evidence type="ECO:0000313" key="1">
    <source>
        <dbReference type="EMBL" id="SFJ62412.1"/>
    </source>
</evidence>
<dbReference type="Proteomes" id="UP000242763">
    <property type="component" value="Unassembled WGS sequence"/>
</dbReference>
<dbReference type="AlphaFoldDB" id="A0A1I3SW16"/>
<dbReference type="EMBL" id="FORF01000036">
    <property type="protein sequence ID" value="SFJ62412.1"/>
    <property type="molecule type" value="Genomic_DNA"/>
</dbReference>
<evidence type="ECO:0000313" key="2">
    <source>
        <dbReference type="Proteomes" id="UP000242763"/>
    </source>
</evidence>
<organism evidence="1 2">
    <name type="scientific">Aquamicrobium aerolatum DSM 21857</name>
    <dbReference type="NCBI Taxonomy" id="1121003"/>
    <lineage>
        <taxon>Bacteria</taxon>
        <taxon>Pseudomonadati</taxon>
        <taxon>Pseudomonadota</taxon>
        <taxon>Alphaproteobacteria</taxon>
        <taxon>Hyphomicrobiales</taxon>
        <taxon>Phyllobacteriaceae</taxon>
        <taxon>Aerobium</taxon>
    </lineage>
</organism>
<reference evidence="2" key="1">
    <citation type="submission" date="2016-10" db="EMBL/GenBank/DDBJ databases">
        <authorList>
            <person name="Varghese N."/>
            <person name="Submissions S."/>
        </authorList>
    </citation>
    <scope>NUCLEOTIDE SEQUENCE [LARGE SCALE GENOMIC DNA]</scope>
    <source>
        <strain evidence="2">DSM 21857</strain>
    </source>
</reference>
<dbReference type="OrthoDB" id="8454712at2"/>
<sequence>MTPTPSPADAIKQLKAMFAREMKRPVDLTEFRGGEWWQLLDSEAEVFQLELADMPALVAAWDMFEAIADITHNDLHNSPLCIEARTALPYIEQGRTDALQWEMFARLFGIRGRTARAWFYKFQFSMARGGLDSWNDDDIPMPRPPVMSPVYRPQLSDWPRG</sequence>
<proteinExistence type="predicted"/>
<gene>
    <name evidence="1" type="ORF">SAMN03080618_03482</name>
</gene>